<dbReference type="OrthoDB" id="539213at2759"/>
<dbReference type="InterPro" id="IPR002110">
    <property type="entry name" value="Ankyrin_rpt"/>
</dbReference>
<name>A0A2J6PFZ0_9HELO</name>
<keyword evidence="2" id="KW-0812">Transmembrane</keyword>
<accession>A0A2J6PFZ0</accession>
<keyword evidence="2" id="KW-1133">Transmembrane helix</keyword>
<feature type="repeat" description="ANK" evidence="1">
    <location>
        <begin position="234"/>
        <end position="266"/>
    </location>
</feature>
<dbReference type="InterPro" id="IPR036770">
    <property type="entry name" value="Ankyrin_rpt-contain_sf"/>
</dbReference>
<feature type="transmembrane region" description="Helical" evidence="2">
    <location>
        <begin position="118"/>
        <end position="142"/>
    </location>
</feature>
<dbReference type="STRING" id="1745343.A0A2J6PFZ0"/>
<sequence>MDEKQRHCQDSLTAIDTALRGILVAQTTTATVSSTIQSSDMDWHLAILKERVAAATSVISNPVLRHALQKELASTLPKLVECLAQASNHEIERNEAILCNPHEEATSHPSHTKMCTKVLGSFAISTVFGTLCVITTLATTFVPRKYGSRTLQETKITHTKALLYPAKWLQKFGLSYGVFMRLSLSSFDLECSLKSYRAVPDNAPIFDYCMDGDIKAIQELFDSGLASPWDRNSRGFTPLFVAARCAKVDLCRMLIDQGADINAENSFGSSSCHIVGLLEGARQCPYRIWDDMNCTGLLGLRRLIDTPCNHQDCIHPPSSLAAFHWLFPQLKDEIDVTLAMVGRGFAVLVSLAMRYTDTTTLERLVSRLDSVNTIEVTKWFSPAHFITPRLADRSYQNSSRFLIRRGIDLHIVADERYAQAVEYEAIRGQTPTTIAMRYSLLWFNYIKLLRDCDIDIPKFVAEELNGTLWKNSEWKQHTLQALFELEFEPEPMPEIDCESDGHRLDPEVWSYGRESSWETFLSKWGQPESVFTNALELLHISRETVEERDTCDPCKICYICQAKQQREGVFTFEAEDSPFLFATS</sequence>
<dbReference type="PROSITE" id="PS50297">
    <property type="entry name" value="ANK_REP_REGION"/>
    <property type="match status" value="1"/>
</dbReference>
<keyword evidence="2" id="KW-0472">Membrane</keyword>
<organism evidence="3 4">
    <name type="scientific">Hyaloscypha hepaticicola</name>
    <dbReference type="NCBI Taxonomy" id="2082293"/>
    <lineage>
        <taxon>Eukaryota</taxon>
        <taxon>Fungi</taxon>
        <taxon>Dikarya</taxon>
        <taxon>Ascomycota</taxon>
        <taxon>Pezizomycotina</taxon>
        <taxon>Leotiomycetes</taxon>
        <taxon>Helotiales</taxon>
        <taxon>Hyaloscyphaceae</taxon>
        <taxon>Hyaloscypha</taxon>
    </lineage>
</organism>
<evidence type="ECO:0000256" key="2">
    <source>
        <dbReference type="SAM" id="Phobius"/>
    </source>
</evidence>
<reference evidence="3 4" key="1">
    <citation type="submission" date="2016-05" db="EMBL/GenBank/DDBJ databases">
        <title>A degradative enzymes factory behind the ericoid mycorrhizal symbiosis.</title>
        <authorList>
            <consortium name="DOE Joint Genome Institute"/>
            <person name="Martino E."/>
            <person name="Morin E."/>
            <person name="Grelet G."/>
            <person name="Kuo A."/>
            <person name="Kohler A."/>
            <person name="Daghino S."/>
            <person name="Barry K."/>
            <person name="Choi C."/>
            <person name="Cichocki N."/>
            <person name="Clum A."/>
            <person name="Copeland A."/>
            <person name="Hainaut M."/>
            <person name="Haridas S."/>
            <person name="Labutti K."/>
            <person name="Lindquist E."/>
            <person name="Lipzen A."/>
            <person name="Khouja H.-R."/>
            <person name="Murat C."/>
            <person name="Ohm R."/>
            <person name="Olson A."/>
            <person name="Spatafora J."/>
            <person name="Veneault-Fourrey C."/>
            <person name="Henrissat B."/>
            <person name="Grigoriev I."/>
            <person name="Martin F."/>
            <person name="Perotto S."/>
        </authorList>
    </citation>
    <scope>NUCLEOTIDE SEQUENCE [LARGE SCALE GENOMIC DNA]</scope>
    <source>
        <strain evidence="3 4">UAMH 7357</strain>
    </source>
</reference>
<gene>
    <name evidence="3" type="ORF">NA56DRAFT_695143</name>
</gene>
<keyword evidence="1" id="KW-0040">ANK repeat</keyword>
<dbReference type="Proteomes" id="UP000235672">
    <property type="component" value="Unassembled WGS sequence"/>
</dbReference>
<dbReference type="PROSITE" id="PS50088">
    <property type="entry name" value="ANK_REPEAT"/>
    <property type="match status" value="1"/>
</dbReference>
<evidence type="ECO:0000313" key="3">
    <source>
        <dbReference type="EMBL" id="PMD12965.1"/>
    </source>
</evidence>
<evidence type="ECO:0000313" key="4">
    <source>
        <dbReference type="Proteomes" id="UP000235672"/>
    </source>
</evidence>
<proteinExistence type="predicted"/>
<evidence type="ECO:0000256" key="1">
    <source>
        <dbReference type="PROSITE-ProRule" id="PRU00023"/>
    </source>
</evidence>
<dbReference type="Gene3D" id="1.25.40.20">
    <property type="entry name" value="Ankyrin repeat-containing domain"/>
    <property type="match status" value="1"/>
</dbReference>
<dbReference type="EMBL" id="KZ613538">
    <property type="protein sequence ID" value="PMD12965.1"/>
    <property type="molecule type" value="Genomic_DNA"/>
</dbReference>
<dbReference type="AlphaFoldDB" id="A0A2J6PFZ0"/>
<keyword evidence="4" id="KW-1185">Reference proteome</keyword>
<dbReference type="SMART" id="SM00248">
    <property type="entry name" value="ANK"/>
    <property type="match status" value="2"/>
</dbReference>
<dbReference type="SUPFAM" id="SSF48403">
    <property type="entry name" value="Ankyrin repeat"/>
    <property type="match status" value="1"/>
</dbReference>
<dbReference type="Pfam" id="PF00023">
    <property type="entry name" value="Ank"/>
    <property type="match status" value="1"/>
</dbReference>
<protein>
    <submittedName>
        <fullName evidence="3">Uncharacterized protein</fullName>
    </submittedName>
</protein>